<dbReference type="InterPro" id="IPR028082">
    <property type="entry name" value="Peripla_BP_I"/>
</dbReference>
<proteinExistence type="predicted"/>
<dbReference type="GO" id="GO:0000976">
    <property type="term" value="F:transcription cis-regulatory region binding"/>
    <property type="evidence" value="ECO:0007669"/>
    <property type="project" value="TreeGrafter"/>
</dbReference>
<dbReference type="SUPFAM" id="SSF53822">
    <property type="entry name" value="Periplasmic binding protein-like I"/>
    <property type="match status" value="1"/>
</dbReference>
<dbReference type="Proteomes" id="UP000547973">
    <property type="component" value="Unassembled WGS sequence"/>
</dbReference>
<reference evidence="5 6" key="1">
    <citation type="submission" date="2020-07" db="EMBL/GenBank/DDBJ databases">
        <title>Sequencing the genomes of 1000 actinobacteria strains.</title>
        <authorList>
            <person name="Klenk H.-P."/>
        </authorList>
    </citation>
    <scope>NUCLEOTIDE SEQUENCE [LARGE SCALE GENOMIC DNA]</scope>
    <source>
        <strain evidence="5 6">DSM 19970</strain>
    </source>
</reference>
<evidence type="ECO:0000256" key="2">
    <source>
        <dbReference type="ARBA" id="ARBA00023125"/>
    </source>
</evidence>
<accession>A0A7Y9ZAV5</accession>
<dbReference type="CDD" id="cd01574">
    <property type="entry name" value="PBP1_LacI"/>
    <property type="match status" value="1"/>
</dbReference>
<dbReference type="SMART" id="SM00354">
    <property type="entry name" value="HTH_LACI"/>
    <property type="match status" value="1"/>
</dbReference>
<dbReference type="CDD" id="cd01392">
    <property type="entry name" value="HTH_LacI"/>
    <property type="match status" value="1"/>
</dbReference>
<protein>
    <submittedName>
        <fullName evidence="5">DNA-binding LacI/PurR family transcriptional regulator</fullName>
    </submittedName>
</protein>
<dbReference type="PANTHER" id="PTHR30146">
    <property type="entry name" value="LACI-RELATED TRANSCRIPTIONAL REPRESSOR"/>
    <property type="match status" value="1"/>
</dbReference>
<evidence type="ECO:0000256" key="3">
    <source>
        <dbReference type="ARBA" id="ARBA00023163"/>
    </source>
</evidence>
<dbReference type="AlphaFoldDB" id="A0A7Y9ZAV5"/>
<evidence type="ECO:0000313" key="6">
    <source>
        <dbReference type="Proteomes" id="UP000547973"/>
    </source>
</evidence>
<dbReference type="InterPro" id="IPR010982">
    <property type="entry name" value="Lambda_DNA-bd_dom_sf"/>
</dbReference>
<evidence type="ECO:0000313" key="5">
    <source>
        <dbReference type="EMBL" id="NYI41994.1"/>
    </source>
</evidence>
<dbReference type="Gene3D" id="1.10.260.40">
    <property type="entry name" value="lambda repressor-like DNA-binding domains"/>
    <property type="match status" value="1"/>
</dbReference>
<organism evidence="5 6">
    <name type="scientific">Demequina lutea</name>
    <dbReference type="NCBI Taxonomy" id="431489"/>
    <lineage>
        <taxon>Bacteria</taxon>
        <taxon>Bacillati</taxon>
        <taxon>Actinomycetota</taxon>
        <taxon>Actinomycetes</taxon>
        <taxon>Micrococcales</taxon>
        <taxon>Demequinaceae</taxon>
        <taxon>Demequina</taxon>
    </lineage>
</organism>
<feature type="domain" description="HTH lacI-type" evidence="4">
    <location>
        <begin position="1"/>
        <end position="29"/>
    </location>
</feature>
<name>A0A7Y9ZAV5_9MICO</name>
<keyword evidence="3" id="KW-0804">Transcription</keyword>
<keyword evidence="6" id="KW-1185">Reference proteome</keyword>
<evidence type="ECO:0000259" key="4">
    <source>
        <dbReference type="PROSITE" id="PS50932"/>
    </source>
</evidence>
<dbReference type="EMBL" id="JACBZO010000001">
    <property type="protein sequence ID" value="NYI41994.1"/>
    <property type="molecule type" value="Genomic_DNA"/>
</dbReference>
<dbReference type="InterPro" id="IPR000843">
    <property type="entry name" value="HTH_LacI"/>
</dbReference>
<dbReference type="GO" id="GO:0003700">
    <property type="term" value="F:DNA-binding transcription factor activity"/>
    <property type="evidence" value="ECO:0007669"/>
    <property type="project" value="TreeGrafter"/>
</dbReference>
<dbReference type="Gene3D" id="3.40.50.2300">
    <property type="match status" value="2"/>
</dbReference>
<sequence>MKPATRDRVLIAMEQLGYSPNLAARALRHGRYGTIGLLAHRFDRTGEAATTDAVLRAAAENDLTVTILTVPSTDADGWTPAAKRLQHQATDGLIVIRNELESVKRLTFPAGFPVVVSDHRMEGVLPCVVADEIAATRAAVDYLMDLGHRTVHHVAGPQDSEPARRREIGWRARLRERGAIAYEPLPGDWTAESGFRAGRTLAANPEVTAVFCANDEMAFGVLHALHDMGRRVPGDVSVIGFDGIPLGVHSYPPLTTLKQDFRTIGAELVRLLVDQINNENADHAPHVIVPIELVVRKSTAPPPPAS</sequence>
<evidence type="ECO:0000256" key="1">
    <source>
        <dbReference type="ARBA" id="ARBA00023015"/>
    </source>
</evidence>
<dbReference type="PANTHER" id="PTHR30146:SF153">
    <property type="entry name" value="LACTOSE OPERON REPRESSOR"/>
    <property type="match status" value="1"/>
</dbReference>
<dbReference type="InterPro" id="IPR046335">
    <property type="entry name" value="LacI/GalR-like_sensor"/>
</dbReference>
<dbReference type="PROSITE" id="PS50932">
    <property type="entry name" value="HTH_LACI_2"/>
    <property type="match status" value="1"/>
</dbReference>
<keyword evidence="2 5" id="KW-0238">DNA-binding</keyword>
<gene>
    <name evidence="5" type="ORF">BKA03_002113</name>
</gene>
<keyword evidence="1" id="KW-0805">Transcription regulation</keyword>
<dbReference type="Pfam" id="PF13377">
    <property type="entry name" value="Peripla_BP_3"/>
    <property type="match status" value="1"/>
</dbReference>
<comment type="caution">
    <text evidence="5">The sequence shown here is derived from an EMBL/GenBank/DDBJ whole genome shotgun (WGS) entry which is preliminary data.</text>
</comment>